<evidence type="ECO:0000313" key="11">
    <source>
        <dbReference type="EMBL" id="EOZ96371.1"/>
    </source>
</evidence>
<dbReference type="Gene3D" id="3.60.20.10">
    <property type="entry name" value="Glutamine Phosphoribosylpyrophosphate, subunit 1, domain 1"/>
    <property type="match status" value="1"/>
</dbReference>
<dbReference type="InterPro" id="IPR051786">
    <property type="entry name" value="ASN_synthetase/amidase"/>
</dbReference>
<protein>
    <recommendedName>
        <fullName evidence="3">asparagine synthase (glutamine-hydrolyzing)</fullName>
        <ecNumber evidence="3">6.3.5.4</ecNumber>
    </recommendedName>
</protein>
<evidence type="ECO:0000256" key="8">
    <source>
        <dbReference type="PIRSR" id="PIRSR001589-1"/>
    </source>
</evidence>
<dbReference type="InterPro" id="IPR014729">
    <property type="entry name" value="Rossmann-like_a/b/a_fold"/>
</dbReference>
<evidence type="ECO:0000256" key="7">
    <source>
        <dbReference type="ARBA" id="ARBA00048741"/>
    </source>
</evidence>
<dbReference type="PROSITE" id="PS51278">
    <property type="entry name" value="GATASE_TYPE_2"/>
    <property type="match status" value="1"/>
</dbReference>
<dbReference type="NCBIfam" id="TIGR01536">
    <property type="entry name" value="asn_synth_AEB"/>
    <property type="match status" value="1"/>
</dbReference>
<comment type="similarity">
    <text evidence="2">Belongs to the asparagine synthetase family.</text>
</comment>
<feature type="binding site" evidence="9">
    <location>
        <position position="95"/>
    </location>
    <ligand>
        <name>L-glutamine</name>
        <dbReference type="ChEBI" id="CHEBI:58359"/>
    </ligand>
</feature>
<dbReference type="PANTHER" id="PTHR43284:SF1">
    <property type="entry name" value="ASPARAGINE SYNTHETASE"/>
    <property type="match status" value="1"/>
</dbReference>
<dbReference type="Pfam" id="PF13537">
    <property type="entry name" value="GATase_7"/>
    <property type="match status" value="1"/>
</dbReference>
<keyword evidence="8" id="KW-0061">Asparagine biosynthesis</keyword>
<dbReference type="RefSeq" id="WP_009036001.1">
    <property type="nucleotide sequence ID" value="NZ_ALWO02000035.1"/>
</dbReference>
<feature type="binding site" evidence="9">
    <location>
        <position position="260"/>
    </location>
    <ligand>
        <name>ATP</name>
        <dbReference type="ChEBI" id="CHEBI:30616"/>
    </ligand>
</feature>
<proteinExistence type="inferred from homology"/>
<dbReference type="eggNOG" id="COG0367">
    <property type="taxonomic scope" value="Bacteria"/>
</dbReference>
<dbReference type="OrthoDB" id="9763290at2"/>
<evidence type="ECO:0000313" key="12">
    <source>
        <dbReference type="Proteomes" id="UP000006073"/>
    </source>
</evidence>
<comment type="pathway">
    <text evidence="1">Amino-acid biosynthesis; L-asparagine biosynthesis; L-asparagine from L-aspartate (L-Gln route): step 1/1.</text>
</comment>
<dbReference type="EC" id="6.3.5.4" evidence="3"/>
<dbReference type="SUPFAM" id="SSF56235">
    <property type="entry name" value="N-terminal nucleophile aminohydrolases (Ntn hydrolases)"/>
    <property type="match status" value="1"/>
</dbReference>
<dbReference type="InterPro" id="IPR017932">
    <property type="entry name" value="GATase_2_dom"/>
</dbReference>
<dbReference type="SUPFAM" id="SSF52402">
    <property type="entry name" value="Adenine nucleotide alpha hydrolases-like"/>
    <property type="match status" value="1"/>
</dbReference>
<evidence type="ECO:0000256" key="4">
    <source>
        <dbReference type="ARBA" id="ARBA00022741"/>
    </source>
</evidence>
<evidence type="ECO:0000256" key="3">
    <source>
        <dbReference type="ARBA" id="ARBA00012737"/>
    </source>
</evidence>
<dbReference type="EMBL" id="ALWO02000035">
    <property type="protein sequence ID" value="EOZ96371.1"/>
    <property type="molecule type" value="Genomic_DNA"/>
</dbReference>
<dbReference type="Proteomes" id="UP000006073">
    <property type="component" value="Unassembled WGS sequence"/>
</dbReference>
<dbReference type="InterPro" id="IPR029055">
    <property type="entry name" value="Ntn_hydrolases_N"/>
</dbReference>
<keyword evidence="4 9" id="KW-0547">Nucleotide-binding</keyword>
<dbReference type="GO" id="GO:0005524">
    <property type="term" value="F:ATP binding"/>
    <property type="evidence" value="ECO:0007669"/>
    <property type="project" value="UniProtKB-KW"/>
</dbReference>
<comment type="caution">
    <text evidence="11">The sequence shown here is derived from an EMBL/GenBank/DDBJ whole genome shotgun (WGS) entry which is preliminary data.</text>
</comment>
<evidence type="ECO:0000259" key="10">
    <source>
        <dbReference type="PROSITE" id="PS51278"/>
    </source>
</evidence>
<dbReference type="GO" id="GO:0004066">
    <property type="term" value="F:asparagine synthase (glutamine-hydrolyzing) activity"/>
    <property type="evidence" value="ECO:0007669"/>
    <property type="project" value="UniProtKB-EC"/>
</dbReference>
<dbReference type="Gene3D" id="3.40.50.620">
    <property type="entry name" value="HUPs"/>
    <property type="match status" value="1"/>
</dbReference>
<dbReference type="InterPro" id="IPR001962">
    <property type="entry name" value="Asn_synthase"/>
</dbReference>
<keyword evidence="8" id="KW-0028">Amino-acid biosynthesis</keyword>
<organism evidence="11 12">
    <name type="scientific">Indibacter alkaliphilus (strain CCUG 57479 / KCTC 22604 / LW1)</name>
    <dbReference type="NCBI Taxonomy" id="1189612"/>
    <lineage>
        <taxon>Bacteria</taxon>
        <taxon>Pseudomonadati</taxon>
        <taxon>Bacteroidota</taxon>
        <taxon>Cytophagia</taxon>
        <taxon>Cytophagales</taxon>
        <taxon>Cyclobacteriaceae</taxon>
    </lineage>
</organism>
<keyword evidence="5 9" id="KW-0067">ATP-binding</keyword>
<keyword evidence="6 8" id="KW-0315">Glutamine amidotransferase</keyword>
<evidence type="ECO:0000256" key="5">
    <source>
        <dbReference type="ARBA" id="ARBA00022840"/>
    </source>
</evidence>
<dbReference type="InterPro" id="IPR006426">
    <property type="entry name" value="Asn_synth_AEB"/>
</dbReference>
<evidence type="ECO:0000256" key="2">
    <source>
        <dbReference type="ARBA" id="ARBA00005752"/>
    </source>
</evidence>
<feature type="binding site" evidence="9">
    <location>
        <position position="287"/>
    </location>
    <ligand>
        <name>ATP</name>
        <dbReference type="ChEBI" id="CHEBI:30616"/>
    </ligand>
</feature>
<dbReference type="CDD" id="cd01991">
    <property type="entry name" value="Asn_synthase_B_C"/>
    <property type="match status" value="1"/>
</dbReference>
<keyword evidence="11" id="KW-0436">Ligase</keyword>
<dbReference type="Pfam" id="PF00733">
    <property type="entry name" value="Asn_synthase"/>
    <property type="match status" value="1"/>
</dbReference>
<evidence type="ECO:0000256" key="9">
    <source>
        <dbReference type="PIRSR" id="PIRSR001589-2"/>
    </source>
</evidence>
<evidence type="ECO:0000256" key="1">
    <source>
        <dbReference type="ARBA" id="ARBA00005187"/>
    </source>
</evidence>
<dbReference type="CDD" id="cd00712">
    <property type="entry name" value="AsnB"/>
    <property type="match status" value="1"/>
</dbReference>
<accession>S2DW94</accession>
<dbReference type="PANTHER" id="PTHR43284">
    <property type="entry name" value="ASPARAGINE SYNTHETASE (GLUTAMINE-HYDROLYZING)"/>
    <property type="match status" value="1"/>
</dbReference>
<dbReference type="STRING" id="1189612.A33Q_2492"/>
<sequence>MCGILGSVNFHLGLKELDLIKHRGPDDFGIETFDVLGDKVILGQRRLSIQDLSPAGHQPMKSQCGEYAIIFNGEIYNHLELRKNLDNYTFIGHSDTETILYHLIENGTSGIKELNGIFALAFLELKNRKLTLFRDPIGIKPLYFNFDNITNSLIFSSEIRPIKSLKGELSISMESLGSLLKLRYNPSPKTLFNEIEKLKPGHMIEFKLGESELVKNQRYFGNTLTKARKISIEKSVQEYGLHFESAVKRQLLSDVPVGILLSGGIDSAMVASIAQKYSNEPLKAFTIGFEGEHSEDEIEDAAETARILGLEHQFRKISFSDFLQIFKKCIEIVEEPLATSSMIPMYFLSELASEYVKVVLTGQGADEPLGGYPRYQSELILDRVPMPFQKLAKNIFGSFNFKNDRISRGIATIGIENEIQRFLTNYQVFNESEIEKLIGVKGINYADSFEYYYKVLGCKSKQHPVERMMALDTRMNLSDDLLNYTDKITMNFALECRVPILDLELVNFIESLDYTKRLGLGKTKIIHKAYADKILPNKIINRKKRDFRSPTSLWFRENPELIKSILLNPNAIFSDFFNLNEVNKLIDQHQNKFPKEKQIFLLLGIYFFLEIHQTKPHKLKSR</sequence>
<feature type="domain" description="Glutamine amidotransferase type-2" evidence="10">
    <location>
        <begin position="2"/>
        <end position="209"/>
    </location>
</feature>
<gene>
    <name evidence="11" type="ORF">A33Q_2492</name>
</gene>
<dbReference type="GO" id="GO:0006529">
    <property type="term" value="P:asparagine biosynthetic process"/>
    <property type="evidence" value="ECO:0007669"/>
    <property type="project" value="UniProtKB-KW"/>
</dbReference>
<reference evidence="11 12" key="1">
    <citation type="journal article" date="2013" name="Genome Announc.">
        <title>Draft Genome Sequence of Indibacter alkaliphilus Strain LW1T, Isolated from Lonar Lake, a Haloalkaline Lake in the Buldana District of Maharashtra, India.</title>
        <authorList>
            <person name="Singh A."/>
            <person name="Kumar Jangir P."/>
            <person name="Sharma R."/>
            <person name="Singh A."/>
            <person name="Kumar Pinnaka A."/>
            <person name="Shivaji S."/>
        </authorList>
    </citation>
    <scope>NUCLEOTIDE SEQUENCE [LARGE SCALE GENOMIC DNA]</scope>
    <source>
        <strain evidence="12">CCUG 57479 / KCTC 22604 / LW1</strain>
    </source>
</reference>
<dbReference type="GO" id="GO:0005829">
    <property type="term" value="C:cytosol"/>
    <property type="evidence" value="ECO:0007669"/>
    <property type="project" value="TreeGrafter"/>
</dbReference>
<evidence type="ECO:0000256" key="6">
    <source>
        <dbReference type="ARBA" id="ARBA00022962"/>
    </source>
</evidence>
<dbReference type="InterPro" id="IPR033738">
    <property type="entry name" value="AsnB_N"/>
</dbReference>
<name>S2DW94_INDAL</name>
<dbReference type="PIRSF" id="PIRSF001589">
    <property type="entry name" value="Asn_synthetase_glu-h"/>
    <property type="match status" value="1"/>
</dbReference>
<feature type="active site" description="For GATase activity" evidence="8">
    <location>
        <position position="2"/>
    </location>
</feature>
<dbReference type="AlphaFoldDB" id="S2DW94"/>
<comment type="catalytic activity">
    <reaction evidence="7">
        <text>L-aspartate + L-glutamine + ATP + H2O = L-asparagine + L-glutamate + AMP + diphosphate + H(+)</text>
        <dbReference type="Rhea" id="RHEA:12228"/>
        <dbReference type="ChEBI" id="CHEBI:15377"/>
        <dbReference type="ChEBI" id="CHEBI:15378"/>
        <dbReference type="ChEBI" id="CHEBI:29985"/>
        <dbReference type="ChEBI" id="CHEBI:29991"/>
        <dbReference type="ChEBI" id="CHEBI:30616"/>
        <dbReference type="ChEBI" id="CHEBI:33019"/>
        <dbReference type="ChEBI" id="CHEBI:58048"/>
        <dbReference type="ChEBI" id="CHEBI:58359"/>
        <dbReference type="ChEBI" id="CHEBI:456215"/>
        <dbReference type="EC" id="6.3.5.4"/>
    </reaction>
</comment>
<keyword evidence="12" id="KW-1185">Reference proteome</keyword>